<comment type="caution">
    <text evidence="1">The sequence shown here is derived from an EMBL/GenBank/DDBJ whole genome shotgun (WGS) entry which is preliminary data.</text>
</comment>
<evidence type="ECO:0000313" key="1">
    <source>
        <dbReference type="EMBL" id="NYI06088.1"/>
    </source>
</evidence>
<gene>
    <name evidence="1" type="ORF">FHU37_003031</name>
</gene>
<reference evidence="1 2" key="1">
    <citation type="submission" date="2020-07" db="EMBL/GenBank/DDBJ databases">
        <title>Sequencing the genomes of 1000 actinobacteria strains.</title>
        <authorList>
            <person name="Klenk H.-P."/>
        </authorList>
    </citation>
    <scope>NUCLEOTIDE SEQUENCE [LARGE SCALE GENOMIC DNA]</scope>
    <source>
        <strain evidence="1 2">DSM 42178</strain>
    </source>
</reference>
<dbReference type="EMBL" id="JACBZD010000001">
    <property type="protein sequence ID" value="NYI06088.1"/>
    <property type="molecule type" value="Genomic_DNA"/>
</dbReference>
<accession>A0A853A6C0</accession>
<protein>
    <submittedName>
        <fullName evidence="1">Uncharacterized protein</fullName>
    </submittedName>
</protein>
<proteinExistence type="predicted"/>
<dbReference type="RefSeq" id="WP_179814720.1">
    <property type="nucleotide sequence ID" value="NZ_JACBZD010000001.1"/>
</dbReference>
<keyword evidence="2" id="KW-1185">Reference proteome</keyword>
<evidence type="ECO:0000313" key="2">
    <source>
        <dbReference type="Proteomes" id="UP000567795"/>
    </source>
</evidence>
<sequence>MFDTFSEARQHAAKMREFYDAYVSQGFSDEQAMSMVLILLAGVVTPR</sequence>
<dbReference type="AlphaFoldDB" id="A0A853A6C0"/>
<organism evidence="1 2">
    <name type="scientific">Allostreptomyces psammosilenae</name>
    <dbReference type="NCBI Taxonomy" id="1892865"/>
    <lineage>
        <taxon>Bacteria</taxon>
        <taxon>Bacillati</taxon>
        <taxon>Actinomycetota</taxon>
        <taxon>Actinomycetes</taxon>
        <taxon>Kitasatosporales</taxon>
        <taxon>Streptomycetaceae</taxon>
        <taxon>Allostreptomyces</taxon>
    </lineage>
</organism>
<name>A0A853A6C0_9ACTN</name>
<dbReference type="Proteomes" id="UP000567795">
    <property type="component" value="Unassembled WGS sequence"/>
</dbReference>